<evidence type="ECO:0000256" key="2">
    <source>
        <dbReference type="SAM" id="Phobius"/>
    </source>
</evidence>
<evidence type="ECO:0000256" key="1">
    <source>
        <dbReference type="SAM" id="MobiDB-lite"/>
    </source>
</evidence>
<accession>A0A0M0JS21</accession>
<sequence length="220" mass="24175">MLSARKLHLIAGLKVYGLDLRKAELDFYMMRYAAVTGISSLITGMCLVSLIKIKVPEYMRPDEEWFVWQVFSFYCCAAATMCSALFNVVITGFLVVNAQGMALRGGSNSLVMSVEILGDHWFLVKTVLIAEVALLACSASLILWMKLDESEWAPSPAIIITGVIFGVMAMGYQRVTQLAHEMHIPSGSIVQGDLSVQTQGDHGKVDMLGEREDAPPPRGR</sequence>
<feature type="transmembrane region" description="Helical" evidence="2">
    <location>
        <begin position="153"/>
        <end position="172"/>
    </location>
</feature>
<dbReference type="Proteomes" id="UP000037460">
    <property type="component" value="Unassembled WGS sequence"/>
</dbReference>
<dbReference type="AlphaFoldDB" id="A0A0M0JS21"/>
<evidence type="ECO:0000313" key="4">
    <source>
        <dbReference type="Proteomes" id="UP000037460"/>
    </source>
</evidence>
<protein>
    <submittedName>
        <fullName evidence="3">Uncharacterized protein</fullName>
    </submittedName>
</protein>
<gene>
    <name evidence="3" type="ORF">Ctob_012671</name>
</gene>
<feature type="region of interest" description="Disordered" evidence="1">
    <location>
        <begin position="199"/>
        <end position="220"/>
    </location>
</feature>
<reference evidence="4" key="1">
    <citation type="journal article" date="2015" name="PLoS Genet.">
        <title>Genome Sequence and Transcriptome Analyses of Chrysochromulina tobin: Metabolic Tools for Enhanced Algal Fitness in the Prominent Order Prymnesiales (Haptophyceae).</title>
        <authorList>
            <person name="Hovde B.T."/>
            <person name="Deodato C.R."/>
            <person name="Hunsperger H.M."/>
            <person name="Ryken S.A."/>
            <person name="Yost W."/>
            <person name="Jha R.K."/>
            <person name="Patterson J."/>
            <person name="Monnat R.J. Jr."/>
            <person name="Barlow S.B."/>
            <person name="Starkenburg S.R."/>
            <person name="Cattolico R.A."/>
        </authorList>
    </citation>
    <scope>NUCLEOTIDE SEQUENCE</scope>
    <source>
        <strain evidence="4">CCMP291</strain>
    </source>
</reference>
<evidence type="ECO:0000313" key="3">
    <source>
        <dbReference type="EMBL" id="KOO29097.1"/>
    </source>
</evidence>
<keyword evidence="2" id="KW-0472">Membrane</keyword>
<dbReference type="EMBL" id="JWZX01002464">
    <property type="protein sequence ID" value="KOO29097.1"/>
    <property type="molecule type" value="Genomic_DNA"/>
</dbReference>
<feature type="compositionally biased region" description="Basic and acidic residues" evidence="1">
    <location>
        <begin position="201"/>
        <end position="220"/>
    </location>
</feature>
<feature type="transmembrane region" description="Helical" evidence="2">
    <location>
        <begin position="122"/>
        <end position="147"/>
    </location>
</feature>
<name>A0A0M0JS21_9EUKA</name>
<organism evidence="3 4">
    <name type="scientific">Chrysochromulina tobinii</name>
    <dbReference type="NCBI Taxonomy" id="1460289"/>
    <lineage>
        <taxon>Eukaryota</taxon>
        <taxon>Haptista</taxon>
        <taxon>Haptophyta</taxon>
        <taxon>Prymnesiophyceae</taxon>
        <taxon>Prymnesiales</taxon>
        <taxon>Chrysochromulinaceae</taxon>
        <taxon>Chrysochromulina</taxon>
    </lineage>
</organism>
<feature type="transmembrane region" description="Helical" evidence="2">
    <location>
        <begin position="71"/>
        <end position="96"/>
    </location>
</feature>
<proteinExistence type="predicted"/>
<comment type="caution">
    <text evidence="3">The sequence shown here is derived from an EMBL/GenBank/DDBJ whole genome shotgun (WGS) entry which is preliminary data.</text>
</comment>
<keyword evidence="2" id="KW-0812">Transmembrane</keyword>
<keyword evidence="4" id="KW-1185">Reference proteome</keyword>
<feature type="transmembrane region" description="Helical" evidence="2">
    <location>
        <begin position="32"/>
        <end position="51"/>
    </location>
</feature>
<keyword evidence="2" id="KW-1133">Transmembrane helix</keyword>